<accession>A0A2J6SRK4</accession>
<reference evidence="2 3" key="1">
    <citation type="submission" date="2016-04" db="EMBL/GenBank/DDBJ databases">
        <title>A degradative enzymes factory behind the ericoid mycorrhizal symbiosis.</title>
        <authorList>
            <consortium name="DOE Joint Genome Institute"/>
            <person name="Martino E."/>
            <person name="Morin E."/>
            <person name="Grelet G."/>
            <person name="Kuo A."/>
            <person name="Kohler A."/>
            <person name="Daghino S."/>
            <person name="Barry K."/>
            <person name="Choi C."/>
            <person name="Cichocki N."/>
            <person name="Clum A."/>
            <person name="Copeland A."/>
            <person name="Hainaut M."/>
            <person name="Haridas S."/>
            <person name="Labutti K."/>
            <person name="Lindquist E."/>
            <person name="Lipzen A."/>
            <person name="Khouja H.-R."/>
            <person name="Murat C."/>
            <person name="Ohm R."/>
            <person name="Olson A."/>
            <person name="Spatafora J."/>
            <person name="Veneault-Fourrey C."/>
            <person name="Henrissat B."/>
            <person name="Grigoriev I."/>
            <person name="Martin F."/>
            <person name="Perotto S."/>
        </authorList>
    </citation>
    <scope>NUCLEOTIDE SEQUENCE [LARGE SCALE GENOMIC DNA]</scope>
    <source>
        <strain evidence="2 3">E</strain>
    </source>
</reference>
<protein>
    <submittedName>
        <fullName evidence="2">Uncharacterized protein</fullName>
    </submittedName>
</protein>
<dbReference type="Proteomes" id="UP000235371">
    <property type="component" value="Unassembled WGS sequence"/>
</dbReference>
<sequence length="255" mass="29677">MSRMRAESPQPITLQPILRTPSKRRRQDRGSDGDSKPVSGSPVKKARTPRRVPAIPSLEELDAANREQEKEWEAEWYAWVVCHLWRKDKNFRHPRGTHTIYWRNAMNSFSVKEGELDTLPYQELPNQYNRSNPIRSYKREDVRVLACRKHAMLAGLHKHGLSERELLRRGEILAKKRQLTRCEEHPDSKALVPPTPITSTPTSPSFPVPTTHPDTWQTPIWQGDRIVGSQTTIQSDPEEEEDICDYHEWEHQTHS</sequence>
<dbReference type="OrthoDB" id="3504251at2759"/>
<name>A0A2J6SRK4_9HELO</name>
<gene>
    <name evidence="2" type="ORF">K444DRAFT_635422</name>
</gene>
<dbReference type="InParanoid" id="A0A2J6SRK4"/>
<feature type="compositionally biased region" description="Low complexity" evidence="1">
    <location>
        <begin position="197"/>
        <end position="213"/>
    </location>
</feature>
<keyword evidence="3" id="KW-1185">Reference proteome</keyword>
<proteinExistence type="predicted"/>
<evidence type="ECO:0000256" key="1">
    <source>
        <dbReference type="SAM" id="MobiDB-lite"/>
    </source>
</evidence>
<evidence type="ECO:0000313" key="2">
    <source>
        <dbReference type="EMBL" id="PMD53392.1"/>
    </source>
</evidence>
<dbReference type="RefSeq" id="XP_024730296.1">
    <property type="nucleotide sequence ID" value="XM_024883864.1"/>
</dbReference>
<feature type="region of interest" description="Disordered" evidence="1">
    <location>
        <begin position="183"/>
        <end position="241"/>
    </location>
</feature>
<dbReference type="AlphaFoldDB" id="A0A2J6SRK4"/>
<organism evidence="2 3">
    <name type="scientific">Hyaloscypha bicolor E</name>
    <dbReference type="NCBI Taxonomy" id="1095630"/>
    <lineage>
        <taxon>Eukaryota</taxon>
        <taxon>Fungi</taxon>
        <taxon>Dikarya</taxon>
        <taxon>Ascomycota</taxon>
        <taxon>Pezizomycotina</taxon>
        <taxon>Leotiomycetes</taxon>
        <taxon>Helotiales</taxon>
        <taxon>Hyaloscyphaceae</taxon>
        <taxon>Hyaloscypha</taxon>
        <taxon>Hyaloscypha bicolor</taxon>
    </lineage>
</organism>
<dbReference type="GeneID" id="36591941"/>
<feature type="region of interest" description="Disordered" evidence="1">
    <location>
        <begin position="1"/>
        <end position="59"/>
    </location>
</feature>
<dbReference type="EMBL" id="KZ613883">
    <property type="protein sequence ID" value="PMD53392.1"/>
    <property type="molecule type" value="Genomic_DNA"/>
</dbReference>
<evidence type="ECO:0000313" key="3">
    <source>
        <dbReference type="Proteomes" id="UP000235371"/>
    </source>
</evidence>